<dbReference type="AlphaFoldDB" id="J7I2T6"/>
<protein>
    <submittedName>
        <fullName evidence="2">Perivitellin ovorubin-1</fullName>
    </submittedName>
</protein>
<feature type="signal peptide" evidence="1">
    <location>
        <begin position="1"/>
        <end position="18"/>
    </location>
</feature>
<name>J7I2T6_POMCA</name>
<keyword evidence="1" id="KW-0732">Signal</keyword>
<evidence type="ECO:0000313" key="2">
    <source>
        <dbReference type="EMBL" id="AFQ23940.1"/>
    </source>
</evidence>
<proteinExistence type="evidence at transcript level"/>
<accession>J7I2T6</accession>
<sequence length="200" mass="22385">MFVATSLLLAIATLVVRASPHNYLIMDIEPPKSVSERDILNLLSPLQVKHSFRVTGSTRLLIVIRLDAQSYEKLDEITVPGKVEVIPAVNMADTMERCGVSWPRVELTDDNVTLFESESTLTDVTKEQLKAMLIGYGEHMSGLLQAHRFEYYQAAGATPHRHFVFVNSVPDEIEVFGREGVDIWGGPGEFVVKPQYVTRI</sequence>
<gene>
    <name evidence="2" type="primary">Ovo1</name>
</gene>
<dbReference type="EMBL" id="PP900176">
    <property type="protein sequence ID" value="XBS51886.1"/>
    <property type="molecule type" value="mRNA"/>
</dbReference>
<feature type="chain" id="PRO_5003792893" evidence="1">
    <location>
        <begin position="19"/>
        <end position="200"/>
    </location>
</feature>
<evidence type="ECO:0000256" key="1">
    <source>
        <dbReference type="SAM" id="SignalP"/>
    </source>
</evidence>
<reference evidence="3" key="2">
    <citation type="submission" date="2024-06" db="EMBL/GenBank/DDBJ databases">
        <authorList>
            <person name="Cai W."/>
            <person name="Yang S."/>
        </authorList>
    </citation>
    <scope>NUCLEOTIDE SEQUENCE</scope>
</reference>
<organism evidence="2">
    <name type="scientific">Pomacea canaliculata</name>
    <name type="common">Golden apple snail</name>
    <dbReference type="NCBI Taxonomy" id="400727"/>
    <lineage>
        <taxon>Eukaryota</taxon>
        <taxon>Metazoa</taxon>
        <taxon>Spiralia</taxon>
        <taxon>Lophotrochozoa</taxon>
        <taxon>Mollusca</taxon>
        <taxon>Gastropoda</taxon>
        <taxon>Caenogastropoda</taxon>
        <taxon>Architaenioglossa</taxon>
        <taxon>Ampullarioidea</taxon>
        <taxon>Ampullariidae</taxon>
        <taxon>Pomacea</taxon>
    </lineage>
</organism>
<evidence type="ECO:0000313" key="3">
    <source>
        <dbReference type="EMBL" id="XBS51886.1"/>
    </source>
</evidence>
<dbReference type="SASBDB" id="J7I2T6"/>
<reference evidence="2" key="1">
    <citation type="journal article" date="2012" name="J. Proteome Res.">
        <title>First proteome of the egg perivitelline fluid of a freshwater gastropod with aerial oviposition.</title>
        <authorList>
            <person name="Sun J."/>
            <person name="Zhang H."/>
            <person name="Wang H."/>
            <person name="Heras H."/>
            <person name="Dreon M.S."/>
            <person name="Ituarte S."/>
            <person name="Ravasi T."/>
            <person name="Qian P.Y."/>
            <person name="Qiu J.W."/>
        </authorList>
    </citation>
    <scope>NUCLEOTIDE SEQUENCE</scope>
</reference>
<dbReference type="EMBL" id="JQ818217">
    <property type="protein sequence ID" value="AFQ23940.1"/>
    <property type="molecule type" value="mRNA"/>
</dbReference>